<dbReference type="AlphaFoldDB" id="A0A4D6MRU9"/>
<dbReference type="EMBL" id="CP039352">
    <property type="protein sequence ID" value="QCE04186.1"/>
    <property type="molecule type" value="Genomic_DNA"/>
</dbReference>
<protein>
    <submittedName>
        <fullName evidence="2">Uncharacterized protein</fullName>
    </submittedName>
</protein>
<evidence type="ECO:0000313" key="2">
    <source>
        <dbReference type="EMBL" id="QCE04186.1"/>
    </source>
</evidence>
<organism evidence="2 3">
    <name type="scientific">Vigna unguiculata</name>
    <name type="common">Cowpea</name>
    <dbReference type="NCBI Taxonomy" id="3917"/>
    <lineage>
        <taxon>Eukaryota</taxon>
        <taxon>Viridiplantae</taxon>
        <taxon>Streptophyta</taxon>
        <taxon>Embryophyta</taxon>
        <taxon>Tracheophyta</taxon>
        <taxon>Spermatophyta</taxon>
        <taxon>Magnoliopsida</taxon>
        <taxon>eudicotyledons</taxon>
        <taxon>Gunneridae</taxon>
        <taxon>Pentapetalae</taxon>
        <taxon>rosids</taxon>
        <taxon>fabids</taxon>
        <taxon>Fabales</taxon>
        <taxon>Fabaceae</taxon>
        <taxon>Papilionoideae</taxon>
        <taxon>50 kb inversion clade</taxon>
        <taxon>NPAAA clade</taxon>
        <taxon>indigoferoid/millettioid clade</taxon>
        <taxon>Phaseoleae</taxon>
        <taxon>Vigna</taxon>
    </lineage>
</organism>
<dbReference type="Proteomes" id="UP000501690">
    <property type="component" value="Linkage Group LG8"/>
</dbReference>
<sequence length="68" mass="7573">MLCLRRRPASVVNSRVSSPPSRCPGSPIANHLPLRISSKTLRELRCHHHHAPPPSPTIIRHQLSCVVN</sequence>
<name>A0A4D6MRU9_VIGUN</name>
<accession>A0A4D6MRU9</accession>
<keyword evidence="3" id="KW-1185">Reference proteome</keyword>
<proteinExistence type="predicted"/>
<evidence type="ECO:0000313" key="1">
    <source>
        <dbReference type="EMBL" id="QCE04185.1"/>
    </source>
</evidence>
<dbReference type="EMBL" id="CP039352">
    <property type="protein sequence ID" value="QCE04185.1"/>
    <property type="molecule type" value="Genomic_DNA"/>
</dbReference>
<reference evidence="2 3" key="1">
    <citation type="submission" date="2019-04" db="EMBL/GenBank/DDBJ databases">
        <title>An improved genome assembly and genetic linkage map for asparagus bean, Vigna unguiculata ssp. sesquipedialis.</title>
        <authorList>
            <person name="Xia Q."/>
            <person name="Zhang R."/>
            <person name="Dong Y."/>
        </authorList>
    </citation>
    <scope>NUCLEOTIDE SEQUENCE [LARGE SCALE GENOMIC DNA]</scope>
    <source>
        <tissue evidence="2">Leaf</tissue>
    </source>
</reference>
<evidence type="ECO:0000313" key="3">
    <source>
        <dbReference type="Proteomes" id="UP000501690"/>
    </source>
</evidence>
<gene>
    <name evidence="1" type="ORF">DEO72_LG8g2218</name>
    <name evidence="2" type="ORF">DEO72_LG8g2219</name>
</gene>